<dbReference type="Proteomes" id="UP000332933">
    <property type="component" value="Unassembled WGS sequence"/>
</dbReference>
<dbReference type="EMBL" id="CAADRA010005343">
    <property type="protein sequence ID" value="VFT88789.1"/>
    <property type="molecule type" value="Genomic_DNA"/>
</dbReference>
<organism evidence="6 7">
    <name type="scientific">Aphanomyces stellatus</name>
    <dbReference type="NCBI Taxonomy" id="120398"/>
    <lineage>
        <taxon>Eukaryota</taxon>
        <taxon>Sar</taxon>
        <taxon>Stramenopiles</taxon>
        <taxon>Oomycota</taxon>
        <taxon>Saprolegniomycetes</taxon>
        <taxon>Saprolegniales</taxon>
        <taxon>Verrucalvaceae</taxon>
        <taxon>Aphanomyces</taxon>
    </lineage>
</organism>
<sequence>MFVIVAKTRNRTRGAMLPTNASIEELHLLQRAARKGRHDLVASLIMNGADINATDANGHTAAHQAARNGRVQVLEVLHALGADLGKCSARGVSVAHQAAFGGHLPFLQRLVDFNVRVDLVDANDWTPLEIALHEKRWHVVEYLEKVYSERVAVPTLDPELLALLAPPTPTTAAAMLHQPALSSASSSSDDDDVEEMNKSSQRLHALLPFSLLDAPHGPACKPSTTGTRPRKRKMMQLLADAAALSSLPSTPTQDHDRLHTKHSALFPPIASPSLQHKIIPGNKGTGWREKRRSLQQPDELHPALATIPLALLHPAASDVLGGGDADDDSSTVHHLLYDM</sequence>
<feature type="repeat" description="ANK" evidence="3">
    <location>
        <begin position="57"/>
        <end position="89"/>
    </location>
</feature>
<evidence type="ECO:0000256" key="1">
    <source>
        <dbReference type="ARBA" id="ARBA00022737"/>
    </source>
</evidence>
<dbReference type="SMART" id="SM00248">
    <property type="entry name" value="ANK"/>
    <property type="match status" value="4"/>
</dbReference>
<dbReference type="OrthoDB" id="194358at2759"/>
<reference evidence="6 7" key="1">
    <citation type="submission" date="2019-03" db="EMBL/GenBank/DDBJ databases">
        <authorList>
            <person name="Gaulin E."/>
            <person name="Dumas B."/>
        </authorList>
    </citation>
    <scope>NUCLEOTIDE SEQUENCE [LARGE SCALE GENOMIC DNA]</scope>
    <source>
        <strain evidence="6">CBS 568.67</strain>
    </source>
</reference>
<evidence type="ECO:0000256" key="2">
    <source>
        <dbReference type="ARBA" id="ARBA00023043"/>
    </source>
</evidence>
<keyword evidence="7" id="KW-1185">Reference proteome</keyword>
<dbReference type="PANTHER" id="PTHR24201">
    <property type="entry name" value="ANK_REP_REGION DOMAIN-CONTAINING PROTEIN"/>
    <property type="match status" value="1"/>
</dbReference>
<accession>A0A485KVG9</accession>
<feature type="region of interest" description="Disordered" evidence="4">
    <location>
        <begin position="178"/>
        <end position="199"/>
    </location>
</feature>
<keyword evidence="1" id="KW-0677">Repeat</keyword>
<dbReference type="AlphaFoldDB" id="A0A485KVG9"/>
<dbReference type="SUPFAM" id="SSF48403">
    <property type="entry name" value="Ankyrin repeat"/>
    <property type="match status" value="1"/>
</dbReference>
<protein>
    <submittedName>
        <fullName evidence="6">Aste57867_11934 protein</fullName>
    </submittedName>
</protein>
<feature type="repeat" description="ANK" evidence="3">
    <location>
        <begin position="24"/>
        <end position="56"/>
    </location>
</feature>
<dbReference type="Pfam" id="PF13637">
    <property type="entry name" value="Ank_4"/>
    <property type="match status" value="2"/>
</dbReference>
<dbReference type="InterPro" id="IPR036770">
    <property type="entry name" value="Ankyrin_rpt-contain_sf"/>
</dbReference>
<evidence type="ECO:0000313" key="6">
    <source>
        <dbReference type="EMBL" id="VFT88789.1"/>
    </source>
</evidence>
<evidence type="ECO:0000313" key="7">
    <source>
        <dbReference type="Proteomes" id="UP000332933"/>
    </source>
</evidence>
<gene>
    <name evidence="6" type="primary">Aste57867_11934</name>
    <name evidence="5" type="ORF">As57867_011889</name>
    <name evidence="6" type="ORF">ASTE57867_11934</name>
</gene>
<dbReference type="PROSITE" id="PS50088">
    <property type="entry name" value="ANK_REPEAT"/>
    <property type="match status" value="2"/>
</dbReference>
<name>A0A485KVG9_9STRA</name>
<dbReference type="Gene3D" id="1.25.40.20">
    <property type="entry name" value="Ankyrin repeat-containing domain"/>
    <property type="match status" value="1"/>
</dbReference>
<reference evidence="5" key="2">
    <citation type="submission" date="2019-06" db="EMBL/GenBank/DDBJ databases">
        <title>Genomics analysis of Aphanomyces spp. identifies a new class of oomycete effector associated with host adaptation.</title>
        <authorList>
            <person name="Gaulin E."/>
        </authorList>
    </citation>
    <scope>NUCLEOTIDE SEQUENCE</scope>
    <source>
        <strain evidence="5">CBS 578.67</strain>
    </source>
</reference>
<proteinExistence type="predicted"/>
<dbReference type="PROSITE" id="PS50297">
    <property type="entry name" value="ANK_REP_REGION"/>
    <property type="match status" value="1"/>
</dbReference>
<keyword evidence="2 3" id="KW-0040">ANK repeat</keyword>
<evidence type="ECO:0000313" key="5">
    <source>
        <dbReference type="EMBL" id="KAF0697382.1"/>
    </source>
</evidence>
<evidence type="ECO:0000256" key="4">
    <source>
        <dbReference type="SAM" id="MobiDB-lite"/>
    </source>
</evidence>
<evidence type="ECO:0000256" key="3">
    <source>
        <dbReference type="PROSITE-ProRule" id="PRU00023"/>
    </source>
</evidence>
<dbReference type="EMBL" id="VJMH01005322">
    <property type="protein sequence ID" value="KAF0697382.1"/>
    <property type="molecule type" value="Genomic_DNA"/>
</dbReference>
<dbReference type="InterPro" id="IPR050776">
    <property type="entry name" value="Ank_Repeat/CDKN_Inhibitor"/>
</dbReference>
<dbReference type="InterPro" id="IPR002110">
    <property type="entry name" value="Ankyrin_rpt"/>
</dbReference>